<reference evidence="1 2" key="1">
    <citation type="journal article" date="2020" name="ISME J.">
        <title>Uncovering the hidden diversity of litter-decomposition mechanisms in mushroom-forming fungi.</title>
        <authorList>
            <person name="Floudas D."/>
            <person name="Bentzer J."/>
            <person name="Ahren D."/>
            <person name="Johansson T."/>
            <person name="Persson P."/>
            <person name="Tunlid A."/>
        </authorList>
    </citation>
    <scope>NUCLEOTIDE SEQUENCE [LARGE SCALE GENOMIC DNA]</scope>
    <source>
        <strain evidence="1 2">CBS 661.87</strain>
    </source>
</reference>
<proteinExistence type="predicted"/>
<dbReference type="Proteomes" id="UP000565441">
    <property type="component" value="Unassembled WGS sequence"/>
</dbReference>
<dbReference type="EMBL" id="JAACJP010000014">
    <property type="protein sequence ID" value="KAF5380077.1"/>
    <property type="molecule type" value="Genomic_DNA"/>
</dbReference>
<gene>
    <name evidence="1" type="ORF">D9615_006229</name>
</gene>
<protein>
    <submittedName>
        <fullName evidence="1">Uncharacterized protein</fullName>
    </submittedName>
</protein>
<dbReference type="OrthoDB" id="3270319at2759"/>
<keyword evidence="2" id="KW-1185">Reference proteome</keyword>
<name>A0A8H5M454_9AGAR</name>
<accession>A0A8H5M454</accession>
<evidence type="ECO:0000313" key="2">
    <source>
        <dbReference type="Proteomes" id="UP000565441"/>
    </source>
</evidence>
<organism evidence="1 2">
    <name type="scientific">Tricholomella constricta</name>
    <dbReference type="NCBI Taxonomy" id="117010"/>
    <lineage>
        <taxon>Eukaryota</taxon>
        <taxon>Fungi</taxon>
        <taxon>Dikarya</taxon>
        <taxon>Basidiomycota</taxon>
        <taxon>Agaricomycotina</taxon>
        <taxon>Agaricomycetes</taxon>
        <taxon>Agaricomycetidae</taxon>
        <taxon>Agaricales</taxon>
        <taxon>Tricholomatineae</taxon>
        <taxon>Lyophyllaceae</taxon>
        <taxon>Tricholomella</taxon>
    </lineage>
</organism>
<sequence length="295" mass="34741">MHTNSHATIVAVMARPGDMEPWNWAAWAERTNHVIPPFSTDAQPDDTFSQRQLDEIRAYVLALQKKRPRDRFSFAMNGQRDKYQAGRAAWSQWVEERWTKQWRFDALLDRVLKNNGATAYEVMRAHRTDELPDIEDADLDDLHKEIVSEIFGIDAFINPYTARLPIKKNVKEFVQGALRSTWDRYRRTVSWQRKQMKANMAKETKLWAKMTEDDAKPTAAQMRTWVRLSNSLMVPLKNYSDEESVSQLEKKKEMITAMLAAIGPEQDAVRSGKARTKKRRTRRYRRLEMERMMRM</sequence>
<evidence type="ECO:0000313" key="1">
    <source>
        <dbReference type="EMBL" id="KAF5380077.1"/>
    </source>
</evidence>
<comment type="caution">
    <text evidence="1">The sequence shown here is derived from an EMBL/GenBank/DDBJ whole genome shotgun (WGS) entry which is preliminary data.</text>
</comment>
<dbReference type="AlphaFoldDB" id="A0A8H5M454"/>